<protein>
    <submittedName>
        <fullName evidence="2">Uncharacterized protein</fullName>
    </submittedName>
</protein>
<sequence>MAHVRRKSLLPAAGRARRFGWLVDCAQVARRAGRPPFACDDRAPLVAPAGWTKQRCWSRCLRGAAAHDARRPRDVARGVVRRRRDLRGGGAGRRSGESPVMS</sequence>
<dbReference type="EMBL" id="KV184189">
    <property type="protein sequence ID" value="KZT75848.1"/>
    <property type="molecule type" value="Genomic_DNA"/>
</dbReference>
<proteinExistence type="predicted"/>
<dbReference type="Proteomes" id="UP000250235">
    <property type="component" value="Unassembled WGS sequence"/>
</dbReference>
<organism evidence="2 3">
    <name type="scientific">Dorcoceras hygrometricum</name>
    <dbReference type="NCBI Taxonomy" id="472368"/>
    <lineage>
        <taxon>Eukaryota</taxon>
        <taxon>Viridiplantae</taxon>
        <taxon>Streptophyta</taxon>
        <taxon>Embryophyta</taxon>
        <taxon>Tracheophyta</taxon>
        <taxon>Spermatophyta</taxon>
        <taxon>Magnoliopsida</taxon>
        <taxon>eudicotyledons</taxon>
        <taxon>Gunneridae</taxon>
        <taxon>Pentapetalae</taxon>
        <taxon>asterids</taxon>
        <taxon>lamiids</taxon>
        <taxon>Lamiales</taxon>
        <taxon>Gesneriaceae</taxon>
        <taxon>Didymocarpoideae</taxon>
        <taxon>Trichosporeae</taxon>
        <taxon>Loxocarpinae</taxon>
        <taxon>Dorcoceras</taxon>
    </lineage>
</organism>
<evidence type="ECO:0000256" key="1">
    <source>
        <dbReference type="SAM" id="MobiDB-lite"/>
    </source>
</evidence>
<dbReference type="AlphaFoldDB" id="A0A2Z6ZY80"/>
<reference evidence="2 3" key="1">
    <citation type="journal article" date="2015" name="Proc. Natl. Acad. Sci. U.S.A.">
        <title>The resurrection genome of Boea hygrometrica: A blueprint for survival of dehydration.</title>
        <authorList>
            <person name="Xiao L."/>
            <person name="Yang G."/>
            <person name="Zhang L."/>
            <person name="Yang X."/>
            <person name="Zhao S."/>
            <person name="Ji Z."/>
            <person name="Zhou Q."/>
            <person name="Hu M."/>
            <person name="Wang Y."/>
            <person name="Chen M."/>
            <person name="Xu Y."/>
            <person name="Jin H."/>
            <person name="Xiao X."/>
            <person name="Hu G."/>
            <person name="Bao F."/>
            <person name="Hu Y."/>
            <person name="Wan P."/>
            <person name="Li L."/>
            <person name="Deng X."/>
            <person name="Kuang T."/>
            <person name="Xiang C."/>
            <person name="Zhu J.K."/>
            <person name="Oliver M.J."/>
            <person name="He Y."/>
        </authorList>
    </citation>
    <scope>NUCLEOTIDE SEQUENCE [LARGE SCALE GENOMIC DNA]</scope>
    <source>
        <strain evidence="3">cv. XS01</strain>
    </source>
</reference>
<evidence type="ECO:0000313" key="3">
    <source>
        <dbReference type="Proteomes" id="UP000250235"/>
    </source>
</evidence>
<name>A0A2Z6ZY80_9LAMI</name>
<feature type="region of interest" description="Disordered" evidence="1">
    <location>
        <begin position="81"/>
        <end position="102"/>
    </location>
</feature>
<accession>A0A2Z6ZY80</accession>
<gene>
    <name evidence="2" type="ORF">F511_47127</name>
</gene>
<evidence type="ECO:0000313" key="2">
    <source>
        <dbReference type="EMBL" id="KZT75848.1"/>
    </source>
</evidence>
<keyword evidence="3" id="KW-1185">Reference proteome</keyword>